<evidence type="ECO:0000313" key="11">
    <source>
        <dbReference type="Proteomes" id="UP000310760"/>
    </source>
</evidence>
<evidence type="ECO:0000256" key="5">
    <source>
        <dbReference type="ARBA" id="ARBA00023136"/>
    </source>
</evidence>
<dbReference type="PANTHER" id="PTHR42920">
    <property type="entry name" value="OS03G0707200 PROTEIN-RELATED"/>
    <property type="match status" value="1"/>
</dbReference>
<feature type="transmembrane region" description="Helical" evidence="6">
    <location>
        <begin position="12"/>
        <end position="35"/>
    </location>
</feature>
<evidence type="ECO:0000313" key="10">
    <source>
        <dbReference type="Proteomes" id="UP000014200"/>
    </source>
</evidence>
<feature type="transmembrane region" description="Helical" evidence="6">
    <location>
        <begin position="189"/>
        <end position="206"/>
    </location>
</feature>
<keyword evidence="5 6" id="KW-0472">Membrane</keyword>
<dbReference type="EMBL" id="SRYJ01000001">
    <property type="protein sequence ID" value="TGY73519.1"/>
    <property type="molecule type" value="Genomic_DNA"/>
</dbReference>
<dbReference type="GO" id="GO:0005886">
    <property type="term" value="C:plasma membrane"/>
    <property type="evidence" value="ECO:0007669"/>
    <property type="project" value="UniProtKB-SubCell"/>
</dbReference>
<dbReference type="PANTHER" id="PTHR42920:SF11">
    <property type="entry name" value="INNER MEMBRANE PROTEIN YTFF"/>
    <property type="match status" value="1"/>
</dbReference>
<feature type="transmembrane region" description="Helical" evidence="6">
    <location>
        <begin position="157"/>
        <end position="177"/>
    </location>
</feature>
<feature type="domain" description="EamA" evidence="7">
    <location>
        <begin position="11"/>
        <end position="142"/>
    </location>
</feature>
<feature type="transmembrane region" description="Helical" evidence="6">
    <location>
        <begin position="218"/>
        <end position="240"/>
    </location>
</feature>
<accession>R9IA29</accession>
<dbReference type="PATRIC" id="fig|1235788.3.peg.3287"/>
<evidence type="ECO:0000313" key="8">
    <source>
        <dbReference type="EMBL" id="EOS10220.1"/>
    </source>
</evidence>
<dbReference type="AlphaFoldDB" id="R9IA29"/>
<evidence type="ECO:0000259" key="7">
    <source>
        <dbReference type="Pfam" id="PF00892"/>
    </source>
</evidence>
<dbReference type="STRING" id="1235788.C802_03197"/>
<evidence type="ECO:0000256" key="1">
    <source>
        <dbReference type="ARBA" id="ARBA00004651"/>
    </source>
</evidence>
<dbReference type="Proteomes" id="UP000014200">
    <property type="component" value="Unassembled WGS sequence"/>
</dbReference>
<dbReference type="InterPro" id="IPR037185">
    <property type="entry name" value="EmrE-like"/>
</dbReference>
<reference evidence="8 10" key="1">
    <citation type="submission" date="2013-04" db="EMBL/GenBank/DDBJ databases">
        <title>The Genome Sequence of Bacteroides massiliensis dnLKV3.</title>
        <authorList>
            <consortium name="The Broad Institute Genomics Platform"/>
            <consortium name="The Broad Institute Genome Sequencing Center for Infectious Disease"/>
            <person name="Earl A."/>
            <person name="Xavier R."/>
            <person name="Kuhn K."/>
            <person name="Stappenbeck T."/>
            <person name="Walker B."/>
            <person name="Young S."/>
            <person name="Zeng Q."/>
            <person name="Gargeya S."/>
            <person name="Fitzgerald M."/>
            <person name="Haas B."/>
            <person name="Abouelleil A."/>
            <person name="Allen A.W."/>
            <person name="Alvarado L."/>
            <person name="Arachchi H.M."/>
            <person name="Berlin A.M."/>
            <person name="Chapman S.B."/>
            <person name="Gainer-Dewar J."/>
            <person name="Goldberg J."/>
            <person name="Griggs A."/>
            <person name="Gujja S."/>
            <person name="Hansen M."/>
            <person name="Howarth C."/>
            <person name="Imamovic A."/>
            <person name="Ireland A."/>
            <person name="Larimer J."/>
            <person name="McCowan C."/>
            <person name="Murphy C."/>
            <person name="Pearson M."/>
            <person name="Poon T.W."/>
            <person name="Priest M."/>
            <person name="Roberts A."/>
            <person name="Saif S."/>
            <person name="Shea T."/>
            <person name="Sisk P."/>
            <person name="Sykes S."/>
            <person name="Wortman J."/>
            <person name="Nusbaum C."/>
            <person name="Birren B."/>
        </authorList>
    </citation>
    <scope>NUCLEOTIDE SEQUENCE [LARGE SCALE GENOMIC DNA]</scope>
    <source>
        <strain evidence="10">dnLKV3</strain>
        <strain evidence="8">DnLKV3</strain>
    </source>
</reference>
<comment type="caution">
    <text evidence="8">The sequence shown here is derived from an EMBL/GenBank/DDBJ whole genome shotgun (WGS) entry which is preliminary data.</text>
</comment>
<dbReference type="RefSeq" id="WP_016277515.1">
    <property type="nucleotide sequence ID" value="NZ_CAJUNV010000005.1"/>
</dbReference>
<feature type="transmembrane region" description="Helical" evidence="6">
    <location>
        <begin position="252"/>
        <end position="268"/>
    </location>
</feature>
<evidence type="ECO:0000256" key="4">
    <source>
        <dbReference type="ARBA" id="ARBA00022989"/>
    </source>
</evidence>
<dbReference type="Pfam" id="PF00892">
    <property type="entry name" value="EamA"/>
    <property type="match status" value="2"/>
</dbReference>
<sequence>MNAIKSKFLYHLIAMVTVAIWGITFVSTKILIQHGLSPSEIFFYRFTLAYLCMWCISYKKLFANRIKDELLLLSAGLCGGTIYFITENTALGITLASNVSLIVCTSPILTTLLSYLFRRKEPFTRHLVYGSIMALTGVGLVVFNGSFILKINPLGDVLSLTAALMWAFYCLILKQLDSHYSVIFITRKVFFYGVLTILPMFLFRPFNWVNDLMMQPAVFGNLLFLGIIASMLCFIAWNACVKELGAVKSTNYIYIIPLVTLLTSAIIIDEKITWIALAGCILILCGVYLAERKTNPTFEVEY</sequence>
<feature type="transmembrane region" description="Helical" evidence="6">
    <location>
        <begin position="92"/>
        <end position="115"/>
    </location>
</feature>
<organism evidence="8 10">
    <name type="scientific">Phocaeicola sartorii</name>
    <dbReference type="NCBI Taxonomy" id="671267"/>
    <lineage>
        <taxon>Bacteria</taxon>
        <taxon>Pseudomonadati</taxon>
        <taxon>Bacteroidota</taxon>
        <taxon>Bacteroidia</taxon>
        <taxon>Bacteroidales</taxon>
        <taxon>Bacteroidaceae</taxon>
        <taxon>Phocaeicola</taxon>
    </lineage>
</organism>
<dbReference type="EMBL" id="ASSP01000020">
    <property type="protein sequence ID" value="EOS10220.1"/>
    <property type="molecule type" value="Genomic_DNA"/>
</dbReference>
<dbReference type="GeneID" id="82153918"/>
<feature type="transmembrane region" description="Helical" evidence="6">
    <location>
        <begin position="274"/>
        <end position="290"/>
    </location>
</feature>
<protein>
    <submittedName>
        <fullName evidence="9">DMT family transporter</fullName>
    </submittedName>
</protein>
<feature type="transmembrane region" description="Helical" evidence="6">
    <location>
        <begin position="70"/>
        <end position="86"/>
    </location>
</feature>
<keyword evidence="10" id="KW-1185">Reference proteome</keyword>
<dbReference type="HOGENOM" id="CLU_033863_4_1_10"/>
<dbReference type="InterPro" id="IPR000620">
    <property type="entry name" value="EamA_dom"/>
</dbReference>
<evidence type="ECO:0000256" key="3">
    <source>
        <dbReference type="ARBA" id="ARBA00022692"/>
    </source>
</evidence>
<evidence type="ECO:0000313" key="9">
    <source>
        <dbReference type="EMBL" id="TGY73519.1"/>
    </source>
</evidence>
<feature type="transmembrane region" description="Helical" evidence="6">
    <location>
        <begin position="41"/>
        <end position="58"/>
    </location>
</feature>
<dbReference type="InterPro" id="IPR051258">
    <property type="entry name" value="Diverse_Substrate_Transporter"/>
</dbReference>
<keyword evidence="3 6" id="KW-0812">Transmembrane</keyword>
<dbReference type="SUPFAM" id="SSF103481">
    <property type="entry name" value="Multidrug resistance efflux transporter EmrE"/>
    <property type="match status" value="2"/>
</dbReference>
<evidence type="ECO:0000256" key="2">
    <source>
        <dbReference type="ARBA" id="ARBA00022475"/>
    </source>
</evidence>
<feature type="domain" description="EamA" evidence="7">
    <location>
        <begin position="154"/>
        <end position="289"/>
    </location>
</feature>
<comment type="subcellular location">
    <subcellularLocation>
        <location evidence="1">Cell membrane</location>
        <topology evidence="1">Multi-pass membrane protein</topology>
    </subcellularLocation>
</comment>
<reference evidence="9 11" key="2">
    <citation type="submission" date="2019-04" db="EMBL/GenBank/DDBJ databases">
        <title>Microbes associate with the intestines of laboratory mice.</title>
        <authorList>
            <person name="Navarre W."/>
            <person name="Wong E."/>
            <person name="Huang K."/>
            <person name="Tropini C."/>
            <person name="Ng K."/>
            <person name="Yu B."/>
        </authorList>
    </citation>
    <scope>NUCLEOTIDE SEQUENCE [LARGE SCALE GENOMIC DNA]</scope>
    <source>
        <strain evidence="9 11">NM22_B1</strain>
    </source>
</reference>
<feature type="transmembrane region" description="Helical" evidence="6">
    <location>
        <begin position="127"/>
        <end position="151"/>
    </location>
</feature>
<dbReference type="Proteomes" id="UP000310760">
    <property type="component" value="Unassembled WGS sequence"/>
</dbReference>
<name>R9IA29_9BACT</name>
<keyword evidence="2" id="KW-1003">Cell membrane</keyword>
<proteinExistence type="predicted"/>
<gene>
    <name evidence="8" type="ORF">C802_03197</name>
    <name evidence="9" type="ORF">E5339_00865</name>
</gene>
<dbReference type="OrthoDB" id="9805239at2"/>
<evidence type="ECO:0000256" key="6">
    <source>
        <dbReference type="SAM" id="Phobius"/>
    </source>
</evidence>
<keyword evidence="4 6" id="KW-1133">Transmembrane helix</keyword>